<evidence type="ECO:0000256" key="5">
    <source>
        <dbReference type="ARBA" id="ARBA00022729"/>
    </source>
</evidence>
<keyword evidence="2" id="KW-1003">Cell membrane</keyword>
<proteinExistence type="predicted"/>
<keyword evidence="7 10" id="KW-0472">Membrane</keyword>
<evidence type="ECO:0000256" key="7">
    <source>
        <dbReference type="ARBA" id="ARBA00023136"/>
    </source>
</evidence>
<feature type="chain" id="PRO_5045909729" evidence="11">
    <location>
        <begin position="17"/>
        <end position="204"/>
    </location>
</feature>
<keyword evidence="5 11" id="KW-0732">Signal</keyword>
<keyword evidence="3" id="KW-0597">Phosphoprotein</keyword>
<feature type="region of interest" description="Disordered" evidence="9">
    <location>
        <begin position="158"/>
        <end position="204"/>
    </location>
</feature>
<feature type="transmembrane region" description="Helical" evidence="10">
    <location>
        <begin position="130"/>
        <end position="151"/>
    </location>
</feature>
<evidence type="ECO:0000259" key="12">
    <source>
        <dbReference type="PROSITE" id="PS52010"/>
    </source>
</evidence>
<comment type="subcellular location">
    <subcellularLocation>
        <location evidence="1">Cell membrane</location>
        <topology evidence="1">Single-pass type I membrane protein</topology>
    </subcellularLocation>
</comment>
<evidence type="ECO:0000256" key="3">
    <source>
        <dbReference type="ARBA" id="ARBA00022553"/>
    </source>
</evidence>
<evidence type="ECO:0000256" key="6">
    <source>
        <dbReference type="ARBA" id="ARBA00022989"/>
    </source>
</evidence>
<evidence type="ECO:0000256" key="2">
    <source>
        <dbReference type="ARBA" id="ARBA00022475"/>
    </source>
</evidence>
<dbReference type="PANTHER" id="PTHR46884">
    <property type="entry name" value="COLLECTRIN"/>
    <property type="match status" value="1"/>
</dbReference>
<keyword evidence="14" id="KW-1185">Reference proteome</keyword>
<feature type="domain" description="Collectrin-like" evidence="12">
    <location>
        <begin position="15"/>
        <end position="204"/>
    </location>
</feature>
<keyword evidence="8" id="KW-0325">Glycoprotein</keyword>
<feature type="signal peptide" evidence="11">
    <location>
        <begin position="1"/>
        <end position="16"/>
    </location>
</feature>
<evidence type="ECO:0000313" key="13">
    <source>
        <dbReference type="EMBL" id="CAG5096353.1"/>
    </source>
</evidence>
<evidence type="ECO:0000256" key="1">
    <source>
        <dbReference type="ARBA" id="ARBA00004251"/>
    </source>
</evidence>
<dbReference type="PANTHER" id="PTHR46884:SF1">
    <property type="entry name" value="COLLECTRIN"/>
    <property type="match status" value="1"/>
</dbReference>
<reference evidence="13 14" key="1">
    <citation type="submission" date="2021-04" db="EMBL/GenBank/DDBJ databases">
        <authorList>
            <person name="Bliznina A."/>
        </authorList>
    </citation>
    <scope>NUCLEOTIDE SEQUENCE [LARGE SCALE GENOMIC DNA]</scope>
</reference>
<evidence type="ECO:0000256" key="4">
    <source>
        <dbReference type="ARBA" id="ARBA00022692"/>
    </source>
</evidence>
<feature type="compositionally biased region" description="Basic and acidic residues" evidence="9">
    <location>
        <begin position="188"/>
        <end position="204"/>
    </location>
</feature>
<name>A0ABN7SHJ0_OIKDI</name>
<protein>
    <submittedName>
        <fullName evidence="13">Oidioi.mRNA.OKI2018_I69.XSR.g14578.t1.cds</fullName>
    </submittedName>
</protein>
<evidence type="ECO:0000256" key="9">
    <source>
        <dbReference type="SAM" id="MobiDB-lite"/>
    </source>
</evidence>
<sequence length="204" mass="23150">MKVLLAIIAAVRGLTCEDGQVKTFFKMTEAERNANWDDVSKDLLRNTLTSAYRKHNNDQNAEIAWGEETRRVSFCLRVKDNVNNESARKIREAIYYLKPNIYGAMQTNESVLVFDGVPKTYVIEEESRQWLYPYYAFMGLGLIGIAASLYASAKENKVDEAEEEEMEETERKSSISPSDVNTNYQSIEKGDGFESHADDGEAAF</sequence>
<evidence type="ECO:0000256" key="11">
    <source>
        <dbReference type="SAM" id="SignalP"/>
    </source>
</evidence>
<feature type="compositionally biased region" description="Polar residues" evidence="9">
    <location>
        <begin position="174"/>
        <end position="186"/>
    </location>
</feature>
<dbReference type="InterPro" id="IPR031588">
    <property type="entry name" value="Collectrin_dom"/>
</dbReference>
<evidence type="ECO:0000313" key="14">
    <source>
        <dbReference type="Proteomes" id="UP001158576"/>
    </source>
</evidence>
<evidence type="ECO:0000256" key="10">
    <source>
        <dbReference type="SAM" id="Phobius"/>
    </source>
</evidence>
<dbReference type="EMBL" id="OU015569">
    <property type="protein sequence ID" value="CAG5096353.1"/>
    <property type="molecule type" value="Genomic_DNA"/>
</dbReference>
<dbReference type="PROSITE" id="PS52010">
    <property type="entry name" value="COLLECTRIN_LIKE"/>
    <property type="match status" value="1"/>
</dbReference>
<dbReference type="Pfam" id="PF16959">
    <property type="entry name" value="Collectrin"/>
    <property type="match status" value="1"/>
</dbReference>
<dbReference type="Proteomes" id="UP001158576">
    <property type="component" value="Chromosome XSR"/>
</dbReference>
<gene>
    <name evidence="13" type="ORF">OKIOD_LOCUS6136</name>
</gene>
<accession>A0ABN7SHJ0</accession>
<organism evidence="13 14">
    <name type="scientific">Oikopleura dioica</name>
    <name type="common">Tunicate</name>
    <dbReference type="NCBI Taxonomy" id="34765"/>
    <lineage>
        <taxon>Eukaryota</taxon>
        <taxon>Metazoa</taxon>
        <taxon>Chordata</taxon>
        <taxon>Tunicata</taxon>
        <taxon>Appendicularia</taxon>
        <taxon>Copelata</taxon>
        <taxon>Oikopleuridae</taxon>
        <taxon>Oikopleura</taxon>
    </lineage>
</organism>
<keyword evidence="4 10" id="KW-0812">Transmembrane</keyword>
<evidence type="ECO:0000256" key="8">
    <source>
        <dbReference type="ARBA" id="ARBA00023180"/>
    </source>
</evidence>
<keyword evidence="6 10" id="KW-1133">Transmembrane helix</keyword>
<dbReference type="InterPro" id="IPR042944">
    <property type="entry name" value="Collectrin"/>
</dbReference>